<evidence type="ECO:0000313" key="3">
    <source>
        <dbReference type="Proteomes" id="UP000652761"/>
    </source>
</evidence>
<dbReference type="PANTHER" id="PTHR33918">
    <property type="entry name" value="OS01G0704200 PROTEIN"/>
    <property type="match status" value="1"/>
</dbReference>
<reference evidence="2" key="1">
    <citation type="submission" date="2017-07" db="EMBL/GenBank/DDBJ databases">
        <title>Taro Niue Genome Assembly and Annotation.</title>
        <authorList>
            <person name="Atibalentja N."/>
            <person name="Keating K."/>
            <person name="Fields C.J."/>
        </authorList>
    </citation>
    <scope>NUCLEOTIDE SEQUENCE</scope>
    <source>
        <strain evidence="2">Niue_2</strain>
        <tissue evidence="2">Leaf</tissue>
    </source>
</reference>
<dbReference type="AlphaFoldDB" id="A0A843UKD5"/>
<sequence>MALSAGSTWAPVSPSPSLQKRRETKVWRFIEGSEYRWLNTARGTPRQLTYAFVNESKRILKRKLIAHSSSASQSSSAELSTDDLNDIAGDGSLKTNSCSNLARNDGKPGFISFYGLSYQIKEEIQVPVPRNEPSNVFWFVGPTVLVFSLVFPSFYLRRVLLTIFEDSLFTVSCLYKKIVSVATLNHVLLCPDFLILFVTEALFYAGVAIYVFVIDHVCGNRDRVTHNIYGQMKTNFGLRVFSVAMLVLSLIIPLVTMGMVWPWTGPAASATLAPYLVGLVVQFAFEQYARYRKSTAWAIIPIVFQVYRLHQLNRAAQLVTALSFSVRGIESTAQTVAINNSLGTLLNVLQVLGVICIWSLSSFLMRFLPSSPTVVEP</sequence>
<name>A0A843UKD5_COLES</name>
<dbReference type="OrthoDB" id="1927955at2759"/>
<keyword evidence="1" id="KW-1133">Transmembrane helix</keyword>
<accession>A0A843UKD5</accession>
<dbReference type="PANTHER" id="PTHR33918:SF2">
    <property type="entry name" value="OS01G0704200 PROTEIN"/>
    <property type="match status" value="1"/>
</dbReference>
<gene>
    <name evidence="2" type="ORF">Taro_012839</name>
</gene>
<feature type="transmembrane region" description="Helical" evidence="1">
    <location>
        <begin position="236"/>
        <end position="261"/>
    </location>
</feature>
<keyword evidence="1" id="KW-0812">Transmembrane</keyword>
<keyword evidence="3" id="KW-1185">Reference proteome</keyword>
<dbReference type="Proteomes" id="UP000652761">
    <property type="component" value="Unassembled WGS sequence"/>
</dbReference>
<organism evidence="2 3">
    <name type="scientific">Colocasia esculenta</name>
    <name type="common">Wild taro</name>
    <name type="synonym">Arum esculentum</name>
    <dbReference type="NCBI Taxonomy" id="4460"/>
    <lineage>
        <taxon>Eukaryota</taxon>
        <taxon>Viridiplantae</taxon>
        <taxon>Streptophyta</taxon>
        <taxon>Embryophyta</taxon>
        <taxon>Tracheophyta</taxon>
        <taxon>Spermatophyta</taxon>
        <taxon>Magnoliopsida</taxon>
        <taxon>Liliopsida</taxon>
        <taxon>Araceae</taxon>
        <taxon>Aroideae</taxon>
        <taxon>Colocasieae</taxon>
        <taxon>Colocasia</taxon>
    </lineage>
</organism>
<protein>
    <submittedName>
        <fullName evidence="2">Uncharacterized protein</fullName>
    </submittedName>
</protein>
<dbReference type="GO" id="GO:0009507">
    <property type="term" value="C:chloroplast"/>
    <property type="evidence" value="ECO:0007669"/>
    <property type="project" value="TreeGrafter"/>
</dbReference>
<proteinExistence type="predicted"/>
<feature type="transmembrane region" description="Helical" evidence="1">
    <location>
        <begin position="267"/>
        <end position="285"/>
    </location>
</feature>
<evidence type="ECO:0000313" key="2">
    <source>
        <dbReference type="EMBL" id="MQL80399.1"/>
    </source>
</evidence>
<feature type="transmembrane region" description="Helical" evidence="1">
    <location>
        <begin position="194"/>
        <end position="215"/>
    </location>
</feature>
<dbReference type="EMBL" id="NMUH01000505">
    <property type="protein sequence ID" value="MQL80399.1"/>
    <property type="molecule type" value="Genomic_DNA"/>
</dbReference>
<keyword evidence="1" id="KW-0472">Membrane</keyword>
<comment type="caution">
    <text evidence="2">The sequence shown here is derived from an EMBL/GenBank/DDBJ whole genome shotgun (WGS) entry which is preliminary data.</text>
</comment>
<evidence type="ECO:0000256" key="1">
    <source>
        <dbReference type="SAM" id="Phobius"/>
    </source>
</evidence>
<feature type="transmembrane region" description="Helical" evidence="1">
    <location>
        <begin position="348"/>
        <end position="368"/>
    </location>
</feature>
<feature type="transmembrane region" description="Helical" evidence="1">
    <location>
        <begin position="136"/>
        <end position="156"/>
    </location>
</feature>